<gene>
    <name evidence="2" type="primary">moeB_8</name>
    <name evidence="2" type="ORF">SDC9_161916</name>
</gene>
<dbReference type="GO" id="GO:0061504">
    <property type="term" value="P:cyclic threonylcarbamoyladenosine biosynthetic process"/>
    <property type="evidence" value="ECO:0007669"/>
    <property type="project" value="TreeGrafter"/>
</dbReference>
<dbReference type="InterPro" id="IPR012729">
    <property type="entry name" value="ThiF_fam2"/>
</dbReference>
<dbReference type="AlphaFoldDB" id="A0A645FMM3"/>
<evidence type="ECO:0000259" key="1">
    <source>
        <dbReference type="Pfam" id="PF00899"/>
    </source>
</evidence>
<dbReference type="InterPro" id="IPR035985">
    <property type="entry name" value="Ubiquitin-activating_enz"/>
</dbReference>
<protein>
    <submittedName>
        <fullName evidence="2">Molybdopterin-synthase adenylyltransferase</fullName>
        <ecNumber evidence="2">2.7.7.80</ecNumber>
    </submittedName>
</protein>
<dbReference type="PANTHER" id="PTHR43267">
    <property type="entry name" value="TRNA THREONYLCARBAMOYLADENOSINE DEHYDRATASE"/>
    <property type="match status" value="1"/>
</dbReference>
<dbReference type="EC" id="2.7.7.80" evidence="2"/>
<dbReference type="Pfam" id="PF00899">
    <property type="entry name" value="ThiF"/>
    <property type="match status" value="1"/>
</dbReference>
<proteinExistence type="predicted"/>
<dbReference type="InterPro" id="IPR045886">
    <property type="entry name" value="ThiF/MoeB/HesA"/>
</dbReference>
<accession>A0A645FMM3</accession>
<dbReference type="NCBIfam" id="TIGR02354">
    <property type="entry name" value="thiF_fam2"/>
    <property type="match status" value="1"/>
</dbReference>
<sequence>MNDFETALSKYFSPEQIDKIQSKRIGIGGAGGLGSNCAQMLVRSGFKNFKIADFDVIDYSNLNRQFYFFGQVGRAKVAVLRENLTQINPNVEIQAITGQITPDNVATIFADCDIVVEAFDKAVYKKLIVETYLKSDKFLVSASGLAGWGNSERIKTHKIKENFYLIGDLETEAGLGCPPLAPCVHIAAAKQADAILQYVLGSMKEGD</sequence>
<dbReference type="EMBL" id="VSSQ01061223">
    <property type="protein sequence ID" value="MPN14589.1"/>
    <property type="molecule type" value="Genomic_DNA"/>
</dbReference>
<dbReference type="InterPro" id="IPR000594">
    <property type="entry name" value="ThiF_NAD_FAD-bd"/>
</dbReference>
<keyword evidence="2" id="KW-0548">Nucleotidyltransferase</keyword>
<dbReference type="GO" id="GO:0061503">
    <property type="term" value="F:tRNA threonylcarbamoyladenosine dehydratase"/>
    <property type="evidence" value="ECO:0007669"/>
    <property type="project" value="TreeGrafter"/>
</dbReference>
<dbReference type="Gene3D" id="3.40.50.720">
    <property type="entry name" value="NAD(P)-binding Rossmann-like Domain"/>
    <property type="match status" value="1"/>
</dbReference>
<evidence type="ECO:0000313" key="2">
    <source>
        <dbReference type="EMBL" id="MPN14589.1"/>
    </source>
</evidence>
<dbReference type="PANTHER" id="PTHR43267:SF3">
    <property type="entry name" value="THIF PROTEIN"/>
    <property type="match status" value="1"/>
</dbReference>
<name>A0A645FMM3_9ZZZZ</name>
<comment type="caution">
    <text evidence="2">The sequence shown here is derived from an EMBL/GenBank/DDBJ whole genome shotgun (WGS) entry which is preliminary data.</text>
</comment>
<reference evidence="2" key="1">
    <citation type="submission" date="2019-08" db="EMBL/GenBank/DDBJ databases">
        <authorList>
            <person name="Kucharzyk K."/>
            <person name="Murdoch R.W."/>
            <person name="Higgins S."/>
            <person name="Loffler F."/>
        </authorList>
    </citation>
    <scope>NUCLEOTIDE SEQUENCE</scope>
</reference>
<organism evidence="2">
    <name type="scientific">bioreactor metagenome</name>
    <dbReference type="NCBI Taxonomy" id="1076179"/>
    <lineage>
        <taxon>unclassified sequences</taxon>
        <taxon>metagenomes</taxon>
        <taxon>ecological metagenomes</taxon>
    </lineage>
</organism>
<dbReference type="GO" id="GO:0008641">
    <property type="term" value="F:ubiquitin-like modifier activating enzyme activity"/>
    <property type="evidence" value="ECO:0007669"/>
    <property type="project" value="InterPro"/>
</dbReference>
<dbReference type="NCBIfam" id="NF006395">
    <property type="entry name" value="PRK08644.1"/>
    <property type="match status" value="1"/>
</dbReference>
<dbReference type="SUPFAM" id="SSF69572">
    <property type="entry name" value="Activating enzymes of the ubiquitin-like proteins"/>
    <property type="match status" value="1"/>
</dbReference>
<dbReference type="GO" id="GO:0061605">
    <property type="term" value="F:molybdopterin-synthase adenylyltransferase activity"/>
    <property type="evidence" value="ECO:0007669"/>
    <property type="project" value="UniProtKB-EC"/>
</dbReference>
<keyword evidence="2" id="KW-0808">Transferase</keyword>
<feature type="domain" description="THIF-type NAD/FAD binding fold" evidence="1">
    <location>
        <begin position="11"/>
        <end position="202"/>
    </location>
</feature>